<dbReference type="InterPro" id="IPR051450">
    <property type="entry name" value="Gfo/Idh/MocA_Oxidoreductases"/>
</dbReference>
<dbReference type="Gene3D" id="3.30.360.10">
    <property type="entry name" value="Dihydrodipicolinate Reductase, domain 2"/>
    <property type="match status" value="1"/>
</dbReference>
<keyword evidence="4" id="KW-1185">Reference proteome</keyword>
<evidence type="ECO:0000259" key="1">
    <source>
        <dbReference type="Pfam" id="PF01408"/>
    </source>
</evidence>
<dbReference type="EMBL" id="VDCQ01000037">
    <property type="protein sequence ID" value="TNJ63824.1"/>
    <property type="molecule type" value="Genomic_DNA"/>
</dbReference>
<comment type="caution">
    <text evidence="3">The sequence shown here is derived from an EMBL/GenBank/DDBJ whole genome shotgun (WGS) entry which is preliminary data.</text>
</comment>
<dbReference type="AlphaFoldDB" id="A0A5C4T418"/>
<dbReference type="Pfam" id="PF22725">
    <property type="entry name" value="GFO_IDH_MocA_C3"/>
    <property type="match status" value="1"/>
</dbReference>
<reference evidence="3 4" key="1">
    <citation type="submission" date="2019-05" db="EMBL/GenBank/DDBJ databases">
        <title>We sequenced the genome of Paenibacillus hemerocallicola KCTC 33185 for further insight into its adaptation and study the phylogeny of Paenibacillus.</title>
        <authorList>
            <person name="Narsing Rao M.P."/>
        </authorList>
    </citation>
    <scope>NUCLEOTIDE SEQUENCE [LARGE SCALE GENOMIC DNA]</scope>
    <source>
        <strain evidence="3 4">KCTC 33185</strain>
    </source>
</reference>
<evidence type="ECO:0000259" key="2">
    <source>
        <dbReference type="Pfam" id="PF22725"/>
    </source>
</evidence>
<dbReference type="InterPro" id="IPR036291">
    <property type="entry name" value="NAD(P)-bd_dom_sf"/>
</dbReference>
<evidence type="ECO:0000313" key="3">
    <source>
        <dbReference type="EMBL" id="TNJ63824.1"/>
    </source>
</evidence>
<dbReference type="GO" id="GO:0000166">
    <property type="term" value="F:nucleotide binding"/>
    <property type="evidence" value="ECO:0007669"/>
    <property type="project" value="InterPro"/>
</dbReference>
<organism evidence="3 4">
    <name type="scientific">Paenibacillus hemerocallicola</name>
    <dbReference type="NCBI Taxonomy" id="1172614"/>
    <lineage>
        <taxon>Bacteria</taxon>
        <taxon>Bacillati</taxon>
        <taxon>Bacillota</taxon>
        <taxon>Bacilli</taxon>
        <taxon>Bacillales</taxon>
        <taxon>Paenibacillaceae</taxon>
        <taxon>Paenibacillus</taxon>
    </lineage>
</organism>
<protein>
    <submittedName>
        <fullName evidence="3">Gfo/Idh/MocA family oxidoreductase</fullName>
    </submittedName>
</protein>
<name>A0A5C4T418_9BACL</name>
<dbReference type="SUPFAM" id="SSF51735">
    <property type="entry name" value="NAD(P)-binding Rossmann-fold domains"/>
    <property type="match status" value="1"/>
</dbReference>
<dbReference type="PANTHER" id="PTHR43377:SF1">
    <property type="entry name" value="BILIVERDIN REDUCTASE A"/>
    <property type="match status" value="1"/>
</dbReference>
<dbReference type="OrthoDB" id="9815825at2"/>
<dbReference type="Pfam" id="PF01408">
    <property type="entry name" value="GFO_IDH_MocA"/>
    <property type="match status" value="1"/>
</dbReference>
<evidence type="ECO:0000313" key="4">
    <source>
        <dbReference type="Proteomes" id="UP000307943"/>
    </source>
</evidence>
<dbReference type="Gene3D" id="3.40.50.720">
    <property type="entry name" value="NAD(P)-binding Rossmann-like Domain"/>
    <property type="match status" value="1"/>
</dbReference>
<dbReference type="InterPro" id="IPR055170">
    <property type="entry name" value="GFO_IDH_MocA-like_dom"/>
</dbReference>
<feature type="domain" description="Gfo/Idh/MocA-like oxidoreductase N-terminal" evidence="1">
    <location>
        <begin position="4"/>
        <end position="125"/>
    </location>
</feature>
<sequence>MSKVRIGVIGTGNIAHTHLNRLKQAQDVHIVALSDPSEASRQALRQRFGLDEAAEYADHSEMLKLGTIDAVIICSPHTLHYRHASDALSAGKHVLVEKPLTCTSDDAKLLIAQAEKAGKVLQVSFQRHFLPHFMYIRDAIAEGTIGKLTSVTATLYQDWKDAQKGTWRQNPQLSGGGMLMDSGSHIIDVLLWTTGLTPESVTTQLHCHESPVEIDTFTTIRFAEGQVGSLNIAGKAPSKLLFETYAFLGENGGIFYDNGKIVLRLNGEAPIEPELPTAVTDPDRSFIAAIRGESEVSVPGDYALKVLQLTEAIYDAADYSPLTYANA</sequence>
<accession>A0A5C4T418</accession>
<dbReference type="PANTHER" id="PTHR43377">
    <property type="entry name" value="BILIVERDIN REDUCTASE A"/>
    <property type="match status" value="1"/>
</dbReference>
<dbReference type="Proteomes" id="UP000307943">
    <property type="component" value="Unassembled WGS sequence"/>
</dbReference>
<dbReference type="SUPFAM" id="SSF55347">
    <property type="entry name" value="Glyceraldehyde-3-phosphate dehydrogenase-like, C-terminal domain"/>
    <property type="match status" value="1"/>
</dbReference>
<dbReference type="RefSeq" id="WP_139604680.1">
    <property type="nucleotide sequence ID" value="NZ_VDCQ01000037.1"/>
</dbReference>
<feature type="domain" description="GFO/IDH/MocA-like oxidoreductase" evidence="2">
    <location>
        <begin position="133"/>
        <end position="254"/>
    </location>
</feature>
<proteinExistence type="predicted"/>
<dbReference type="InterPro" id="IPR000683">
    <property type="entry name" value="Gfo/Idh/MocA-like_OxRdtase_N"/>
</dbReference>
<gene>
    <name evidence="3" type="ORF">FE784_23395</name>
</gene>